<protein>
    <submittedName>
        <fullName evidence="3">DUF1906 domain-containing protein</fullName>
    </submittedName>
</protein>
<feature type="domain" description="Peptidoglycan binding-like" evidence="1">
    <location>
        <begin position="91"/>
        <end position="136"/>
    </location>
</feature>
<dbReference type="SUPFAM" id="SSF47090">
    <property type="entry name" value="PGBD-like"/>
    <property type="match status" value="2"/>
</dbReference>
<feature type="domain" description="Rv2525c-like glycoside hydrolase-like" evidence="2">
    <location>
        <begin position="327"/>
        <end position="501"/>
    </location>
</feature>
<proteinExistence type="predicted"/>
<dbReference type="SUPFAM" id="SSF51445">
    <property type="entry name" value="(Trans)glycosidases"/>
    <property type="match status" value="1"/>
</dbReference>
<dbReference type="InterPro" id="IPR002477">
    <property type="entry name" value="Peptidoglycan-bd-like"/>
</dbReference>
<dbReference type="EMBL" id="RZUI01000007">
    <property type="protein sequence ID" value="KAA8830116.1"/>
    <property type="molecule type" value="Genomic_DNA"/>
</dbReference>
<dbReference type="InterPro" id="IPR036365">
    <property type="entry name" value="PGBD-like_sf"/>
</dbReference>
<evidence type="ECO:0000313" key="4">
    <source>
        <dbReference type="Proteomes" id="UP000412028"/>
    </source>
</evidence>
<dbReference type="Gene3D" id="1.10.101.10">
    <property type="entry name" value="PGBD-like superfamily/PGBD"/>
    <property type="match status" value="2"/>
</dbReference>
<dbReference type="InterPro" id="IPR017853">
    <property type="entry name" value="GH"/>
</dbReference>
<evidence type="ECO:0000259" key="1">
    <source>
        <dbReference type="Pfam" id="PF01471"/>
    </source>
</evidence>
<organism evidence="3 4">
    <name type="scientific">Bifidobacterium tissieri</name>
    <dbReference type="NCBI Taxonomy" id="1630162"/>
    <lineage>
        <taxon>Bacteria</taxon>
        <taxon>Bacillati</taxon>
        <taxon>Actinomycetota</taxon>
        <taxon>Actinomycetes</taxon>
        <taxon>Bifidobacteriales</taxon>
        <taxon>Bifidobacteriaceae</taxon>
        <taxon>Bifidobacterium</taxon>
    </lineage>
</organism>
<evidence type="ECO:0000313" key="3">
    <source>
        <dbReference type="EMBL" id="KAA8830116.1"/>
    </source>
</evidence>
<dbReference type="Proteomes" id="UP000412028">
    <property type="component" value="Unassembled WGS sequence"/>
</dbReference>
<accession>A0A5M9ZR39</accession>
<dbReference type="InterPro" id="IPR036366">
    <property type="entry name" value="PGBDSf"/>
</dbReference>
<sequence length="734" mass="80431">MTITEGVTMTDQMVLATQKWLNKTYRGKHGYNEISEDGYTGWNTVHALLRALQIELGISEPSDNFGTGTSTRYKADPIKIGPLENSRSNKYAILQGALWCKGYDTGHYGDLDDTYDASVEDAVEKVQRDAGISPNGAYVSVDLMKALLSMDQFVIVPGSSGDSHIRKFQQLLNHDYGAYFGIIPCDGIYDRKTNQAAIYMLQALESMPVGTANGNFGPSTKKYCPAIPYSGKELNYKNAAYSGSEISSFTYLLDVCLYVNGFGSGNFGYEDHGTLVKRFQRHHALPVTGVVDLSTWLSLLVSCGDTGRRGTACDTRFEITAAHLATLISYGYKYVGRYLTGGDFKQIRDGELDRIINGGLSVFPIFEEGGYKLSYFTAAQGTKDAATAAAAARRLRIPPNSVIYFAVDFDALDSDVTSNILPYFHALHTAMKDYRIGVYGPRNVCLRTGSSGYSVSSFVADMSSGFSGNMGYRLPDDWAFDQISNTVLKHGSDSVEIDNNIASGLAASCSVNRLSASLDMKPTPTVPPDSSTEKFSAYVNRSLTAIPIYDYQDEAGNIIGHIQPNEAYIRRIVPNSINQAGYELYSSDGNGGAIHGWYSENPVLGSDIKREWAANQEAFTDWNVEGNILVRSANHAVPPIDDTTKYKVFTLRHDANWTTTVSGEPRIIGVLPAGAQIATISATMGTKWPMYMNACYWGSGNVWMNFRYNGSVISNAFVDFGLQYGGMPENRLLQ</sequence>
<dbReference type="OrthoDB" id="1795295at2"/>
<gene>
    <name evidence="3" type="ORF">EMO89_06940</name>
</gene>
<dbReference type="Pfam" id="PF01471">
    <property type="entry name" value="PG_binding_1"/>
    <property type="match status" value="1"/>
</dbReference>
<dbReference type="Gene3D" id="3.20.20.80">
    <property type="entry name" value="Glycosidases"/>
    <property type="match status" value="1"/>
</dbReference>
<dbReference type="AlphaFoldDB" id="A0A5M9ZR39"/>
<dbReference type="CDD" id="cd06418">
    <property type="entry name" value="GH25_BacA-like"/>
    <property type="match status" value="1"/>
</dbReference>
<dbReference type="Pfam" id="PF08924">
    <property type="entry name" value="Rv2525c_GlyHyd-like"/>
    <property type="match status" value="1"/>
</dbReference>
<name>A0A5M9ZR39_9BIFI</name>
<reference evidence="3 4" key="1">
    <citation type="journal article" date="2019" name="Syst. Appl. Microbiol.">
        <title>Characterization of Bifidobacterium species in feaces of the Egyptian fruit bat: Description of B. vespertilionis sp. nov. and B. rousetti sp. nov.</title>
        <authorList>
            <person name="Modesto M."/>
            <person name="Satti M."/>
            <person name="Watanabe K."/>
            <person name="Puglisi E."/>
            <person name="Morelli L."/>
            <person name="Huang C.-H."/>
            <person name="Liou J.-S."/>
            <person name="Miyashita M."/>
            <person name="Tamura T."/>
            <person name="Saito S."/>
            <person name="Mori K."/>
            <person name="Huang L."/>
            <person name="Sciavilla P."/>
            <person name="Sandri C."/>
            <person name="Spiezio C."/>
            <person name="Vitali F."/>
            <person name="Cavalieri D."/>
            <person name="Perpetuini G."/>
            <person name="Tofalo R."/>
            <person name="Bonetti A."/>
            <person name="Arita M."/>
            <person name="Mattarelli P."/>
        </authorList>
    </citation>
    <scope>NUCLEOTIDE SEQUENCE [LARGE SCALE GENOMIC DNA]</scope>
    <source>
        <strain evidence="3 4">RST7</strain>
    </source>
</reference>
<dbReference type="InterPro" id="IPR015020">
    <property type="entry name" value="Rv2525c-like_Glyco_Hydro-like"/>
</dbReference>
<comment type="caution">
    <text evidence="3">The sequence shown here is derived from an EMBL/GenBank/DDBJ whole genome shotgun (WGS) entry which is preliminary data.</text>
</comment>
<evidence type="ECO:0000259" key="2">
    <source>
        <dbReference type="Pfam" id="PF08924"/>
    </source>
</evidence>